<keyword evidence="2" id="KW-1185">Reference proteome</keyword>
<dbReference type="RefSeq" id="WP_405286928.1">
    <property type="nucleotide sequence ID" value="NZ_JBBHLI010000005.1"/>
</dbReference>
<protein>
    <submittedName>
        <fullName evidence="1">Uncharacterized protein</fullName>
    </submittedName>
</protein>
<name>A0ABU9EBX4_9BACT</name>
<sequence length="186" mass="20549">MAPTALQAPARAIPATEALLRRYAAYRLRQGRELLELLPREGRREVIRACRSRGEAEGSIEELAAFCAGLLPLPPFHVWLADFQAHQASHLSFEDPAVAGPRSPDGSPVVVGVKELSFRGRPWVAQLLVSPVDGLWQGAIQFHGDGRHDTVRTGCIFRETTVETIRDRFRGFDEITVAAFLRSALP</sequence>
<evidence type="ECO:0000313" key="1">
    <source>
        <dbReference type="EMBL" id="MEK9501460.1"/>
    </source>
</evidence>
<dbReference type="Proteomes" id="UP001484239">
    <property type="component" value="Unassembled WGS sequence"/>
</dbReference>
<evidence type="ECO:0000313" key="2">
    <source>
        <dbReference type="Proteomes" id="UP001484239"/>
    </source>
</evidence>
<dbReference type="EMBL" id="JBBHLI010000005">
    <property type="protein sequence ID" value="MEK9501460.1"/>
    <property type="molecule type" value="Genomic_DNA"/>
</dbReference>
<accession>A0ABU9EBX4</accession>
<reference evidence="1 2" key="1">
    <citation type="submission" date="2024-02" db="EMBL/GenBank/DDBJ databases">
        <title>A novel Gemmatimonadota bacterium.</title>
        <authorList>
            <person name="Du Z.-J."/>
            <person name="Ye Y.-Q."/>
        </authorList>
    </citation>
    <scope>NUCLEOTIDE SEQUENCE [LARGE SCALE GENOMIC DNA]</scope>
    <source>
        <strain evidence="1 2">DH-20</strain>
    </source>
</reference>
<gene>
    <name evidence="1" type="ORF">WI372_10770</name>
</gene>
<comment type="caution">
    <text evidence="1">The sequence shown here is derived from an EMBL/GenBank/DDBJ whole genome shotgun (WGS) entry which is preliminary data.</text>
</comment>
<proteinExistence type="predicted"/>
<organism evidence="1 2">
    <name type="scientific">Gaopeijia maritima</name>
    <dbReference type="NCBI Taxonomy" id="3119007"/>
    <lineage>
        <taxon>Bacteria</taxon>
        <taxon>Pseudomonadati</taxon>
        <taxon>Gemmatimonadota</taxon>
        <taxon>Longimicrobiia</taxon>
        <taxon>Gaopeijiales</taxon>
        <taxon>Gaopeijiaceae</taxon>
        <taxon>Gaopeijia</taxon>
    </lineage>
</organism>